<protein>
    <submittedName>
        <fullName evidence="1">Uncharacterized protein</fullName>
    </submittedName>
</protein>
<name>A0A812IQM4_SYMPI</name>
<evidence type="ECO:0000313" key="1">
    <source>
        <dbReference type="EMBL" id="CAE7175193.1"/>
    </source>
</evidence>
<proteinExistence type="predicted"/>
<dbReference type="EMBL" id="CAJNIZ010000781">
    <property type="protein sequence ID" value="CAE7175193.1"/>
    <property type="molecule type" value="Genomic_DNA"/>
</dbReference>
<feature type="non-terminal residue" evidence="1">
    <location>
        <position position="244"/>
    </location>
</feature>
<evidence type="ECO:0000313" key="2">
    <source>
        <dbReference type="Proteomes" id="UP000649617"/>
    </source>
</evidence>
<sequence length="244" mass="26108">VMGAGNSAKAPMKFCEVCEDARFDYQAKGSAATSPQQRNFPAFDSSDTSLFAAVSASSAFLGEFVSVDWWNTYFQDLLAQSIAEFIQLPGLNPEFVQWLENGLLNLLHAQLPVWAASASNGVESFTKATGLLKLLQKSNGQPANLSLPELAKDGLFGLVDGALTDNTAIGHALAAGLDEVICIMDGIDDLWDLMGGVPSHMDILQVPILGSLINTCPFCYANFQLFAESSEEMGRSSGTQIRSS</sequence>
<dbReference type="AlphaFoldDB" id="A0A812IQM4"/>
<gene>
    <name evidence="1" type="ORF">SPIL2461_LOCUS883</name>
</gene>
<keyword evidence="2" id="KW-1185">Reference proteome</keyword>
<comment type="caution">
    <text evidence="1">The sequence shown here is derived from an EMBL/GenBank/DDBJ whole genome shotgun (WGS) entry which is preliminary data.</text>
</comment>
<dbReference type="Proteomes" id="UP000649617">
    <property type="component" value="Unassembled WGS sequence"/>
</dbReference>
<organism evidence="1 2">
    <name type="scientific">Symbiodinium pilosum</name>
    <name type="common">Dinoflagellate</name>
    <dbReference type="NCBI Taxonomy" id="2952"/>
    <lineage>
        <taxon>Eukaryota</taxon>
        <taxon>Sar</taxon>
        <taxon>Alveolata</taxon>
        <taxon>Dinophyceae</taxon>
        <taxon>Suessiales</taxon>
        <taxon>Symbiodiniaceae</taxon>
        <taxon>Symbiodinium</taxon>
    </lineage>
</organism>
<accession>A0A812IQM4</accession>
<dbReference type="OrthoDB" id="489802at2759"/>
<reference evidence="1" key="1">
    <citation type="submission" date="2021-02" db="EMBL/GenBank/DDBJ databases">
        <authorList>
            <person name="Dougan E. K."/>
            <person name="Rhodes N."/>
            <person name="Thang M."/>
            <person name="Chan C."/>
        </authorList>
    </citation>
    <scope>NUCLEOTIDE SEQUENCE</scope>
</reference>